<feature type="compositionally biased region" description="Polar residues" evidence="1">
    <location>
        <begin position="93"/>
        <end position="105"/>
    </location>
</feature>
<dbReference type="RefSeq" id="WP_111198417.1">
    <property type="nucleotide sequence ID" value="NZ_QKVK01000004.1"/>
</dbReference>
<dbReference type="AlphaFoldDB" id="A0A2W2AT87"/>
<dbReference type="EMBL" id="QKVK01000004">
    <property type="protein sequence ID" value="PZF76882.1"/>
    <property type="molecule type" value="Genomic_DNA"/>
</dbReference>
<feature type="region of interest" description="Disordered" evidence="1">
    <location>
        <begin position="80"/>
        <end position="105"/>
    </location>
</feature>
<accession>A0A2W2AT87</accession>
<organism evidence="2 3">
    <name type="scientific">Aestuariivirga litoralis</name>
    <dbReference type="NCBI Taxonomy" id="2650924"/>
    <lineage>
        <taxon>Bacteria</taxon>
        <taxon>Pseudomonadati</taxon>
        <taxon>Pseudomonadota</taxon>
        <taxon>Alphaproteobacteria</taxon>
        <taxon>Hyphomicrobiales</taxon>
        <taxon>Aestuariivirgaceae</taxon>
        <taxon>Aestuariivirga</taxon>
    </lineage>
</organism>
<dbReference type="Proteomes" id="UP000248795">
    <property type="component" value="Unassembled WGS sequence"/>
</dbReference>
<keyword evidence="3" id="KW-1185">Reference proteome</keyword>
<protein>
    <submittedName>
        <fullName evidence="2">Uncharacterized protein</fullName>
    </submittedName>
</protein>
<gene>
    <name evidence="2" type="ORF">DK847_10480</name>
</gene>
<feature type="region of interest" description="Disordered" evidence="1">
    <location>
        <begin position="1"/>
        <end position="25"/>
    </location>
</feature>
<evidence type="ECO:0000313" key="2">
    <source>
        <dbReference type="EMBL" id="PZF76882.1"/>
    </source>
</evidence>
<proteinExistence type="predicted"/>
<sequence length="105" mass="11068">MNIYSSPPAARGNGRQEAAPAGAPPHEIKYRQDAASYVAAMLAELRQIAGKAGFDKLVTSLDTAYYEAYGALDAKAREAVPASPGEADETLRQRASNATGQDRNG</sequence>
<reference evidence="3" key="1">
    <citation type="submission" date="2018-06" db="EMBL/GenBank/DDBJ databases">
        <title>Aestuariibacter litoralis strain KCTC 52945T.</title>
        <authorList>
            <person name="Li X."/>
            <person name="Salam N."/>
            <person name="Li J.-L."/>
            <person name="Chen Y.-M."/>
            <person name="Yang Z.-W."/>
            <person name="Zhang L.-Y."/>
            <person name="Han M.-X."/>
            <person name="Xiao M."/>
            <person name="Li W.-J."/>
        </authorList>
    </citation>
    <scope>NUCLEOTIDE SEQUENCE [LARGE SCALE GENOMIC DNA]</scope>
    <source>
        <strain evidence="3">KCTC 52945</strain>
    </source>
</reference>
<name>A0A2W2AT87_9HYPH</name>
<evidence type="ECO:0000313" key="3">
    <source>
        <dbReference type="Proteomes" id="UP000248795"/>
    </source>
</evidence>
<evidence type="ECO:0000256" key="1">
    <source>
        <dbReference type="SAM" id="MobiDB-lite"/>
    </source>
</evidence>
<comment type="caution">
    <text evidence="2">The sequence shown here is derived from an EMBL/GenBank/DDBJ whole genome shotgun (WGS) entry which is preliminary data.</text>
</comment>